<gene>
    <name evidence="2" type="ordered locus">Rumal_1012</name>
</gene>
<dbReference type="GO" id="GO:0008999">
    <property type="term" value="F:protein-N-terminal-alanine acetyltransferase activity"/>
    <property type="evidence" value="ECO:0007669"/>
    <property type="project" value="TreeGrafter"/>
</dbReference>
<dbReference type="HOGENOM" id="CLU_013985_3_6_9"/>
<dbReference type="InterPro" id="IPR000182">
    <property type="entry name" value="GNAT_dom"/>
</dbReference>
<dbReference type="EMBL" id="CP002403">
    <property type="protein sequence ID" value="ADU21538.1"/>
    <property type="molecule type" value="Genomic_DNA"/>
</dbReference>
<proteinExistence type="predicted"/>
<protein>
    <submittedName>
        <fullName evidence="2">GCN5-related N-acetyltransferase</fullName>
    </submittedName>
</protein>
<dbReference type="Gene3D" id="3.40.630.30">
    <property type="match status" value="1"/>
</dbReference>
<dbReference type="STRING" id="697329.Rumal_1012"/>
<dbReference type="OrthoDB" id="9785602at2"/>
<sequence length="186" mass="21713">MINDIFDEPLVIECDNIRLRPIMEEDADDLYEIFSDDQVMKYYDLMPLKNRDEADSLARMFIRSLKDRSMVRWGIEEKSSGKLIGTCGFFCISELNKKAELGYELRRDRWGMGIMSEALSAAMRFIFTKTDINRVEAFAEVPNVASMKLLDKLGFVNEGTLRQYERCRNALIDVTIWSYLRIDGKY</sequence>
<evidence type="ECO:0000259" key="1">
    <source>
        <dbReference type="PROSITE" id="PS51186"/>
    </source>
</evidence>
<dbReference type="PANTHER" id="PTHR43792:SF9">
    <property type="entry name" value="RIBOSOMAL-PROTEIN-ALANINE ACETYLTRANSFERASE"/>
    <property type="match status" value="1"/>
</dbReference>
<dbReference type="AlphaFoldDB" id="E6UBY7"/>
<keyword evidence="2" id="KW-0808">Transferase</keyword>
<evidence type="ECO:0000313" key="2">
    <source>
        <dbReference type="EMBL" id="ADU21538.1"/>
    </source>
</evidence>
<accession>E6UBY7</accession>
<dbReference type="RefSeq" id="WP_013497716.1">
    <property type="nucleotide sequence ID" value="NC_014833.1"/>
</dbReference>
<dbReference type="Pfam" id="PF13302">
    <property type="entry name" value="Acetyltransf_3"/>
    <property type="match status" value="1"/>
</dbReference>
<dbReference type="KEGG" id="ral:Rumal_1012"/>
<feature type="domain" description="N-acetyltransferase" evidence="1">
    <location>
        <begin position="17"/>
        <end position="183"/>
    </location>
</feature>
<organism evidence="2 3">
    <name type="scientific">Ruminococcus albus (strain ATCC 27210 / DSM 20455 / JCM 14654 / NCDO 2250 / 7)</name>
    <dbReference type="NCBI Taxonomy" id="697329"/>
    <lineage>
        <taxon>Bacteria</taxon>
        <taxon>Bacillati</taxon>
        <taxon>Bacillota</taxon>
        <taxon>Clostridia</taxon>
        <taxon>Eubacteriales</taxon>
        <taxon>Oscillospiraceae</taxon>
        <taxon>Ruminococcus</taxon>
    </lineage>
</organism>
<dbReference type="SUPFAM" id="SSF55729">
    <property type="entry name" value="Acyl-CoA N-acyltransferases (Nat)"/>
    <property type="match status" value="1"/>
</dbReference>
<dbReference type="PANTHER" id="PTHR43792">
    <property type="entry name" value="GNAT FAMILY, PUTATIVE (AFU_ORTHOLOGUE AFUA_3G00765)-RELATED-RELATED"/>
    <property type="match status" value="1"/>
</dbReference>
<evidence type="ECO:0000313" key="3">
    <source>
        <dbReference type="Proteomes" id="UP000006919"/>
    </source>
</evidence>
<dbReference type="PROSITE" id="PS51186">
    <property type="entry name" value="GNAT"/>
    <property type="match status" value="1"/>
</dbReference>
<dbReference type="InterPro" id="IPR016181">
    <property type="entry name" value="Acyl_CoA_acyltransferase"/>
</dbReference>
<dbReference type="GO" id="GO:0005737">
    <property type="term" value="C:cytoplasm"/>
    <property type="evidence" value="ECO:0007669"/>
    <property type="project" value="TreeGrafter"/>
</dbReference>
<dbReference type="Proteomes" id="UP000006919">
    <property type="component" value="Chromosome"/>
</dbReference>
<dbReference type="InterPro" id="IPR051531">
    <property type="entry name" value="N-acetyltransferase"/>
</dbReference>
<reference evidence="2 3" key="1">
    <citation type="journal article" date="2011" name="J. Bacteriol.">
        <title>Complete genome of the cellulolytic ruminal bacterium Ruminococcus albus 7.</title>
        <authorList>
            <person name="Suen G."/>
            <person name="Stevenson D.M."/>
            <person name="Bruce D.C."/>
            <person name="Chertkov O."/>
            <person name="Copeland A."/>
            <person name="Cheng J.F."/>
            <person name="Detter C."/>
            <person name="Detter J.C."/>
            <person name="Goodwin L.A."/>
            <person name="Han C.S."/>
            <person name="Hauser L.J."/>
            <person name="Ivanova N.N."/>
            <person name="Kyrpides N.C."/>
            <person name="Land M.L."/>
            <person name="Lapidus A."/>
            <person name="Lucas S."/>
            <person name="Ovchinnikova G."/>
            <person name="Pitluck S."/>
            <person name="Tapia R."/>
            <person name="Woyke T."/>
            <person name="Boyum J."/>
            <person name="Mead D."/>
            <person name="Weimer P.J."/>
        </authorList>
    </citation>
    <scope>NUCLEOTIDE SEQUENCE [LARGE SCALE GENOMIC DNA]</scope>
    <source>
        <strain evidence="3">ATCC 27210 / DSM 20455 / JCM 14654 / NCDO 2250 / 7</strain>
    </source>
</reference>
<name>E6UBY7_RUMA7</name>
<dbReference type="eggNOG" id="COG1670">
    <property type="taxonomic scope" value="Bacteria"/>
</dbReference>